<organism evidence="3 4">
    <name type="scientific">Phycomyces blakesleeanus (strain ATCC 8743b / DSM 1359 / FGSC 10004 / NBRC 33097 / NRRL 1555)</name>
    <dbReference type="NCBI Taxonomy" id="763407"/>
    <lineage>
        <taxon>Eukaryota</taxon>
        <taxon>Fungi</taxon>
        <taxon>Fungi incertae sedis</taxon>
        <taxon>Mucoromycota</taxon>
        <taxon>Mucoromycotina</taxon>
        <taxon>Mucoromycetes</taxon>
        <taxon>Mucorales</taxon>
        <taxon>Phycomycetaceae</taxon>
        <taxon>Phycomyces</taxon>
    </lineage>
</organism>
<proteinExistence type="inferred from homology"/>
<dbReference type="AlphaFoldDB" id="A0A162PM18"/>
<protein>
    <recommendedName>
        <fullName evidence="2">Peptidase C14 caspase domain-containing protein</fullName>
    </recommendedName>
</protein>
<evidence type="ECO:0000313" key="3">
    <source>
        <dbReference type="EMBL" id="OAD74147.1"/>
    </source>
</evidence>
<dbReference type="InterPro" id="IPR011600">
    <property type="entry name" value="Pept_C14_caspase"/>
</dbReference>
<comment type="similarity">
    <text evidence="1">Belongs to the peptidase C14B family.</text>
</comment>
<dbReference type="InterPro" id="IPR050452">
    <property type="entry name" value="Metacaspase"/>
</dbReference>
<feature type="domain" description="Peptidase C14 caspase" evidence="2">
    <location>
        <begin position="2"/>
        <end position="271"/>
    </location>
</feature>
<dbReference type="GO" id="GO:0005737">
    <property type="term" value="C:cytoplasm"/>
    <property type="evidence" value="ECO:0007669"/>
    <property type="project" value="TreeGrafter"/>
</dbReference>
<dbReference type="EMBL" id="KV440979">
    <property type="protein sequence ID" value="OAD74147.1"/>
    <property type="molecule type" value="Genomic_DNA"/>
</dbReference>
<gene>
    <name evidence="3" type="ORF">PHYBLDRAFT_124411</name>
</gene>
<sequence>MSELSGCISDVLKMKTFLMSFHGFRDSDIILLTDDTKDPFLMPTNHNIRKAMGEMCRDSQLNDSFFFHFSGHGGNVDDTNGDEIDGKDETICPCDYSYEGEIIDDDMYDLMVRPLCEGARLTAVFDSCHSGTALDLPYVYSPEGNIKSKSLVRQAGEGLLGISTTHKGGAMSLISSFMGLGQEMIKTRQIEAHQRELNTSPATVIMFSGCDDHEYSRVATVSNESIGAVSYAFIRALTEKPDQTYLELLKNVRKMTVLKYDQTPQLSTSHPIDLNQRFIC</sequence>
<evidence type="ECO:0000259" key="2">
    <source>
        <dbReference type="Pfam" id="PF00656"/>
    </source>
</evidence>
<keyword evidence="4" id="KW-1185">Reference proteome</keyword>
<dbReference type="Gene3D" id="3.40.50.12660">
    <property type="match status" value="2"/>
</dbReference>
<evidence type="ECO:0000256" key="1">
    <source>
        <dbReference type="ARBA" id="ARBA00009005"/>
    </source>
</evidence>
<dbReference type="PANTHER" id="PTHR48104:SF30">
    <property type="entry name" value="METACASPASE-1"/>
    <property type="match status" value="1"/>
</dbReference>
<dbReference type="Pfam" id="PF00656">
    <property type="entry name" value="Peptidase_C14"/>
    <property type="match status" value="1"/>
</dbReference>
<dbReference type="InParanoid" id="A0A162PM18"/>
<name>A0A162PM18_PHYB8</name>
<dbReference type="OrthoDB" id="3223806at2759"/>
<dbReference type="RefSeq" id="XP_018292187.1">
    <property type="nucleotide sequence ID" value="XM_018428989.1"/>
</dbReference>
<dbReference type="GeneID" id="28989895"/>
<dbReference type="PANTHER" id="PTHR48104">
    <property type="entry name" value="METACASPASE-4"/>
    <property type="match status" value="1"/>
</dbReference>
<evidence type="ECO:0000313" key="4">
    <source>
        <dbReference type="Proteomes" id="UP000077315"/>
    </source>
</evidence>
<dbReference type="GO" id="GO:0006508">
    <property type="term" value="P:proteolysis"/>
    <property type="evidence" value="ECO:0007669"/>
    <property type="project" value="InterPro"/>
</dbReference>
<dbReference type="GO" id="GO:0004197">
    <property type="term" value="F:cysteine-type endopeptidase activity"/>
    <property type="evidence" value="ECO:0007669"/>
    <property type="project" value="InterPro"/>
</dbReference>
<dbReference type="VEuPathDB" id="FungiDB:PHYBLDRAFT_124411"/>
<accession>A0A162PM18</accession>
<reference evidence="4" key="1">
    <citation type="submission" date="2015-06" db="EMBL/GenBank/DDBJ databases">
        <title>Expansion of signal transduction pathways in fungi by whole-genome duplication.</title>
        <authorList>
            <consortium name="DOE Joint Genome Institute"/>
            <person name="Corrochano L.M."/>
            <person name="Kuo A."/>
            <person name="Marcet-Houben M."/>
            <person name="Polaino S."/>
            <person name="Salamov A."/>
            <person name="Villalobos J.M."/>
            <person name="Alvarez M.I."/>
            <person name="Avalos J."/>
            <person name="Benito E.P."/>
            <person name="Benoit I."/>
            <person name="Burger G."/>
            <person name="Camino L.P."/>
            <person name="Canovas D."/>
            <person name="Cerda-Olmedo E."/>
            <person name="Cheng J.-F."/>
            <person name="Dominguez A."/>
            <person name="Elias M."/>
            <person name="Eslava A.P."/>
            <person name="Glaser F."/>
            <person name="Grimwood J."/>
            <person name="Gutierrez G."/>
            <person name="Heitman J."/>
            <person name="Henrissat B."/>
            <person name="Iturriaga E.A."/>
            <person name="Lang B.F."/>
            <person name="Lavin J.L."/>
            <person name="Lee S."/>
            <person name="Li W."/>
            <person name="Lindquist E."/>
            <person name="Lopez-Garcia S."/>
            <person name="Luque E.M."/>
            <person name="Marcos A.T."/>
            <person name="Martin J."/>
            <person name="McCluskey K."/>
            <person name="Medina H.R."/>
            <person name="Miralles-Duran A."/>
            <person name="Miyazaki A."/>
            <person name="Munoz-Torres E."/>
            <person name="Oguiza J.A."/>
            <person name="Ohm R."/>
            <person name="Olmedo M."/>
            <person name="Orejas M."/>
            <person name="Ortiz-Castellanos L."/>
            <person name="Pisabarro A.G."/>
            <person name="Rodriguez-Romero J."/>
            <person name="Ruiz-Herrera J."/>
            <person name="Ruiz-Vazquez R."/>
            <person name="Sanz C."/>
            <person name="Schackwitz W."/>
            <person name="Schmutz J."/>
            <person name="Shahriari M."/>
            <person name="Shelest E."/>
            <person name="Silva-Franco F."/>
            <person name="Soanes D."/>
            <person name="Syed K."/>
            <person name="Tagua V.G."/>
            <person name="Talbot N.J."/>
            <person name="Thon M."/>
            <person name="De vries R.P."/>
            <person name="Wiebenga A."/>
            <person name="Yadav J.S."/>
            <person name="Braun E.L."/>
            <person name="Baker S."/>
            <person name="Garre V."/>
            <person name="Horwitz B."/>
            <person name="Torres-Martinez S."/>
            <person name="Idnurm A."/>
            <person name="Herrera-Estrella A."/>
            <person name="Gabaldon T."/>
            <person name="Grigoriev I.V."/>
        </authorList>
    </citation>
    <scope>NUCLEOTIDE SEQUENCE [LARGE SCALE GENOMIC DNA]</scope>
    <source>
        <strain evidence="4">NRRL 1555(-)</strain>
    </source>
</reference>
<dbReference type="Proteomes" id="UP000077315">
    <property type="component" value="Unassembled WGS sequence"/>
</dbReference>